<feature type="transmembrane region" description="Helical" evidence="1">
    <location>
        <begin position="75"/>
        <end position="98"/>
    </location>
</feature>
<feature type="transmembrane region" description="Helical" evidence="1">
    <location>
        <begin position="186"/>
        <end position="205"/>
    </location>
</feature>
<feature type="transmembrane region" description="Helical" evidence="1">
    <location>
        <begin position="47"/>
        <end position="68"/>
    </location>
</feature>
<comment type="caution">
    <text evidence="2">The sequence shown here is derived from an EMBL/GenBank/DDBJ whole genome shotgun (WGS) entry which is preliminary data.</text>
</comment>
<reference evidence="2 3" key="1">
    <citation type="submission" date="2024-09" db="EMBL/GenBank/DDBJ databases">
        <title>Floridaenema gen nov. (Aerosakkonemataceae, Aerosakkonematales ord. nov., Cyanobacteria) from benthic tropical and subtropical fresh waters, with the description of four new species.</title>
        <authorList>
            <person name="Moretto J.A."/>
            <person name="Berthold D.E."/>
            <person name="Lefler F.W."/>
            <person name="Huang I.-S."/>
            <person name="Laughinghouse H. IV."/>
        </authorList>
    </citation>
    <scope>NUCLEOTIDE SEQUENCE [LARGE SCALE GENOMIC DNA]</scope>
    <source>
        <strain evidence="2 3">BLCC-F46</strain>
    </source>
</reference>
<feature type="transmembrane region" description="Helical" evidence="1">
    <location>
        <begin position="157"/>
        <end position="174"/>
    </location>
</feature>
<evidence type="ECO:0000256" key="1">
    <source>
        <dbReference type="SAM" id="Phobius"/>
    </source>
</evidence>
<accession>A0ABV4XBX2</accession>
<dbReference type="Proteomes" id="UP001576774">
    <property type="component" value="Unassembled WGS sequence"/>
</dbReference>
<dbReference type="RefSeq" id="WP_413273312.1">
    <property type="nucleotide sequence ID" value="NZ_JBHFNQ010000200.1"/>
</dbReference>
<name>A0ABV4XBX2_9CYAN</name>
<dbReference type="PANTHER" id="PTHR36009:SF3">
    <property type="entry name" value="TRANSMEMBRANE PROTEIN"/>
    <property type="match status" value="1"/>
</dbReference>
<protein>
    <submittedName>
        <fullName evidence="2">DUF2834 domain-containing protein</fullName>
    </submittedName>
</protein>
<dbReference type="EMBL" id="JBHFNQ010000200">
    <property type="protein sequence ID" value="MFB2880293.1"/>
    <property type="molecule type" value="Genomic_DNA"/>
</dbReference>
<evidence type="ECO:0000313" key="2">
    <source>
        <dbReference type="EMBL" id="MFB2880293.1"/>
    </source>
</evidence>
<keyword evidence="3" id="KW-1185">Reference proteome</keyword>
<feature type="transmembrane region" description="Helical" evidence="1">
    <location>
        <begin position="118"/>
        <end position="137"/>
    </location>
</feature>
<dbReference type="PANTHER" id="PTHR36009">
    <property type="match status" value="1"/>
</dbReference>
<keyword evidence="1" id="KW-1133">Transmembrane helix</keyword>
<evidence type="ECO:0000313" key="3">
    <source>
        <dbReference type="Proteomes" id="UP001576774"/>
    </source>
</evidence>
<organism evidence="2 3">
    <name type="scientific">Floridaenema aerugineum BLCC-F46</name>
    <dbReference type="NCBI Taxonomy" id="3153654"/>
    <lineage>
        <taxon>Bacteria</taxon>
        <taxon>Bacillati</taxon>
        <taxon>Cyanobacteriota</taxon>
        <taxon>Cyanophyceae</taxon>
        <taxon>Oscillatoriophycideae</taxon>
        <taxon>Aerosakkonematales</taxon>
        <taxon>Aerosakkonemataceae</taxon>
        <taxon>Floridanema</taxon>
        <taxon>Floridanema aerugineum</taxon>
    </lineage>
</organism>
<keyword evidence="1" id="KW-0812">Transmembrane</keyword>
<sequence>MNRKIALWTLWAGFILYILLFAPPVQASTLTLLQNLFTGHWLEINPIIFSLFSLVGIWLLIYSCLMLIDGRMQKIAAWPFILAGIATGVIGLIPYLALREANQEFSGKKDILLKVFDSRWTGFILTISTLILLIYGLKMGDWQDFIVQFQTSRFVNGMSLAFCLFCLLFPTLLGDDIARRGVKNKPILRLASLTPLLGALFYLCWRPPLWESIPQISSPTIDKTSVTTSKT</sequence>
<proteinExistence type="predicted"/>
<gene>
    <name evidence="2" type="ORF">ACE1CC_25885</name>
</gene>
<keyword evidence="1" id="KW-0472">Membrane</keyword>